<feature type="transmembrane region" description="Helical" evidence="1">
    <location>
        <begin position="205"/>
        <end position="223"/>
    </location>
</feature>
<dbReference type="GO" id="GO:0052621">
    <property type="term" value="F:diguanylate cyclase activity"/>
    <property type="evidence" value="ECO:0007669"/>
    <property type="project" value="TreeGrafter"/>
</dbReference>
<reference evidence="3" key="1">
    <citation type="submission" date="2023-03" db="EMBL/GenBank/DDBJ databases">
        <title>Andean soil-derived lignocellulolytic bacterial consortium as a source of novel taxa and putative plastic-active enzymes.</title>
        <authorList>
            <person name="Diaz-Garcia L."/>
            <person name="Chuvochina M."/>
            <person name="Feuerriegel G."/>
            <person name="Bunk B."/>
            <person name="Sproer C."/>
            <person name="Streit W.R."/>
            <person name="Rodriguez L.M."/>
            <person name="Overmann J."/>
            <person name="Jimenez D.J."/>
        </authorList>
    </citation>
    <scope>NUCLEOTIDE SEQUENCE</scope>
    <source>
        <strain evidence="3">MAG 2441</strain>
    </source>
</reference>
<keyword evidence="1" id="KW-1133">Transmembrane helix</keyword>
<dbReference type="InterPro" id="IPR043128">
    <property type="entry name" value="Rev_trsase/Diguanyl_cyclase"/>
</dbReference>
<dbReference type="PANTHER" id="PTHR45138">
    <property type="entry name" value="REGULATORY COMPONENTS OF SENSORY TRANSDUCTION SYSTEM"/>
    <property type="match status" value="1"/>
</dbReference>
<dbReference type="EMBL" id="CP119317">
    <property type="protein sequence ID" value="WEK55440.1"/>
    <property type="molecule type" value="Genomic_DNA"/>
</dbReference>
<evidence type="ECO:0000256" key="1">
    <source>
        <dbReference type="SAM" id="Phobius"/>
    </source>
</evidence>
<dbReference type="NCBIfam" id="TIGR00254">
    <property type="entry name" value="GGDEF"/>
    <property type="match status" value="1"/>
</dbReference>
<dbReference type="InterPro" id="IPR000160">
    <property type="entry name" value="GGDEF_dom"/>
</dbReference>
<dbReference type="SUPFAM" id="SSF55073">
    <property type="entry name" value="Nucleotide cyclase"/>
    <property type="match status" value="1"/>
</dbReference>
<keyword evidence="4" id="KW-1185">Reference proteome</keyword>
<dbReference type="Pfam" id="PF00990">
    <property type="entry name" value="GGDEF"/>
    <property type="match status" value="1"/>
</dbReference>
<dbReference type="Proteomes" id="UP001178662">
    <property type="component" value="Chromosome"/>
</dbReference>
<evidence type="ECO:0000313" key="3">
    <source>
        <dbReference type="EMBL" id="WEK55440.1"/>
    </source>
</evidence>
<organism evidence="3 4">
    <name type="scientific">Candidatus Cohnella colombiensis</name>
    <dbReference type="NCBI Taxonomy" id="3121368"/>
    <lineage>
        <taxon>Bacteria</taxon>
        <taxon>Bacillati</taxon>
        <taxon>Bacillota</taxon>
        <taxon>Bacilli</taxon>
        <taxon>Bacillales</taxon>
        <taxon>Paenibacillaceae</taxon>
        <taxon>Cohnella</taxon>
    </lineage>
</organism>
<keyword evidence="1" id="KW-0812">Transmembrane</keyword>
<gene>
    <name evidence="3" type="ORF">P0Y55_05115</name>
</gene>
<sequence>MDIPLLTSNDIILLLTSAMSIMIVTFILFMAYRLLSSNRKQAYRTLLISLSFILIQQFLHLSMTLGLTPRNDYLLYTEKLLQVLAFIVINFAIFELYYRIRPRTRLWFIVLLGSEFIACILDIVNRTMESISIEVLTVITEFRAPIQDGLLLLLGPLFMLMFAPHIGQPRKYMISLVIVSLAQLLSIFQTYWFENVRWLTNFSEILPVIYYGLLFMLVFERVVELLQAVYRSSITDGLTNLFNRRYFMSRLEKAVLSKRPLGTIFCDIDNFKRLNDTHGHAKADTVLKQVANIMSEETEGMGLAGRYGGEELVAFVFGPNTAIEHAAEAIRRRTEKETIVTISVGICQASPGIAPEQLMSNADQAMYSSKANGKNRVTTFTI</sequence>
<name>A0AA95EXR2_9BACL</name>
<evidence type="ECO:0000259" key="2">
    <source>
        <dbReference type="PROSITE" id="PS50887"/>
    </source>
</evidence>
<dbReference type="PROSITE" id="PS50887">
    <property type="entry name" value="GGDEF"/>
    <property type="match status" value="1"/>
</dbReference>
<dbReference type="InterPro" id="IPR050469">
    <property type="entry name" value="Diguanylate_Cyclase"/>
</dbReference>
<feature type="transmembrane region" description="Helical" evidence="1">
    <location>
        <begin position="47"/>
        <end position="68"/>
    </location>
</feature>
<feature type="transmembrane region" description="Helical" evidence="1">
    <location>
        <begin position="144"/>
        <end position="162"/>
    </location>
</feature>
<dbReference type="AlphaFoldDB" id="A0AA95EXR2"/>
<proteinExistence type="predicted"/>
<feature type="domain" description="GGDEF" evidence="2">
    <location>
        <begin position="259"/>
        <end position="382"/>
    </location>
</feature>
<evidence type="ECO:0000313" key="4">
    <source>
        <dbReference type="Proteomes" id="UP001178662"/>
    </source>
</evidence>
<feature type="transmembrane region" description="Helical" evidence="1">
    <location>
        <begin position="174"/>
        <end position="193"/>
    </location>
</feature>
<keyword evidence="1" id="KW-0472">Membrane</keyword>
<dbReference type="CDD" id="cd01949">
    <property type="entry name" value="GGDEF"/>
    <property type="match status" value="1"/>
</dbReference>
<feature type="transmembrane region" description="Helical" evidence="1">
    <location>
        <begin position="80"/>
        <end position="98"/>
    </location>
</feature>
<feature type="transmembrane region" description="Helical" evidence="1">
    <location>
        <begin position="12"/>
        <end position="35"/>
    </location>
</feature>
<dbReference type="SMART" id="SM00267">
    <property type="entry name" value="GGDEF"/>
    <property type="match status" value="1"/>
</dbReference>
<dbReference type="Gene3D" id="3.30.70.270">
    <property type="match status" value="1"/>
</dbReference>
<dbReference type="PANTHER" id="PTHR45138:SF9">
    <property type="entry name" value="DIGUANYLATE CYCLASE DGCM-RELATED"/>
    <property type="match status" value="1"/>
</dbReference>
<accession>A0AA95EXR2</accession>
<dbReference type="InterPro" id="IPR029787">
    <property type="entry name" value="Nucleotide_cyclase"/>
</dbReference>
<feature type="transmembrane region" description="Helical" evidence="1">
    <location>
        <begin position="105"/>
        <end position="124"/>
    </location>
</feature>
<protein>
    <submittedName>
        <fullName evidence="3">GGDEF domain-containing protein</fullName>
    </submittedName>
</protein>